<gene>
    <name evidence="3" type="ORF">Cfor_05623</name>
</gene>
<dbReference type="AlphaFoldDB" id="A0A6L2PXF0"/>
<dbReference type="Proteomes" id="UP000502823">
    <property type="component" value="Unassembled WGS sequence"/>
</dbReference>
<feature type="non-terminal residue" evidence="3">
    <location>
        <position position="1"/>
    </location>
</feature>
<feature type="domain" description="ZP" evidence="2">
    <location>
        <begin position="22"/>
        <end position="296"/>
    </location>
</feature>
<reference evidence="4" key="1">
    <citation type="submission" date="2020-01" db="EMBL/GenBank/DDBJ databases">
        <title>Draft genome sequence of the Termite Coptotermes fromosanus.</title>
        <authorList>
            <person name="Itakura S."/>
            <person name="Yosikawa Y."/>
            <person name="Umezawa K."/>
        </authorList>
    </citation>
    <scope>NUCLEOTIDE SEQUENCE [LARGE SCALE GENOMIC DNA]</scope>
</reference>
<keyword evidence="1" id="KW-0812">Transmembrane</keyword>
<evidence type="ECO:0000313" key="3">
    <source>
        <dbReference type="EMBL" id="GFG37323.1"/>
    </source>
</evidence>
<accession>A0A6L2PXF0</accession>
<dbReference type="OrthoDB" id="8249838at2759"/>
<keyword evidence="1" id="KW-1133">Transmembrane helix</keyword>
<keyword evidence="1" id="KW-0472">Membrane</keyword>
<name>A0A6L2PXF0_COPFO</name>
<evidence type="ECO:0000256" key="1">
    <source>
        <dbReference type="SAM" id="Phobius"/>
    </source>
</evidence>
<evidence type="ECO:0000313" key="4">
    <source>
        <dbReference type="Proteomes" id="UP000502823"/>
    </source>
</evidence>
<proteinExistence type="predicted"/>
<keyword evidence="4" id="KW-1185">Reference proteome</keyword>
<protein>
    <recommendedName>
        <fullName evidence="2">ZP domain-containing protein</fullName>
    </recommendedName>
</protein>
<dbReference type="InterPro" id="IPR001507">
    <property type="entry name" value="ZP_dom"/>
</dbReference>
<feature type="transmembrane region" description="Helical" evidence="1">
    <location>
        <begin position="382"/>
        <end position="404"/>
    </location>
</feature>
<dbReference type="PROSITE" id="PS51034">
    <property type="entry name" value="ZP_2"/>
    <property type="match status" value="1"/>
</dbReference>
<sequence length="453" mass="50546">SDVQCTFGSHSGLDTHKHHGLTAIRDTIAARLRKPEGFRGSPIFADDRQVDPLTDVSCQIRPDKSDPEELTYDLLISDFSRCGVLKRNGFVHVRIWFPQFPGVVMMSDQELIIMCKPPEPTIIENKAAGFAGSFPNGARVSGVVEETPGRLEYEVALYKEAPPTRVGNNSNSELPVDQAVPIGTKLQLRARINPDSAWKYVKLMEVTVSPDPDDPHMSGSVALVKDGCRNRDFATIIPHQPARYRERPNEVFLDFEAFLLSTMRERSTLWIHSQIKACMDAKDCQPEYCLDLFEPAGHGKRKRRHNYYAGSVGNQSYHYARDDSHHNTGVEGIPHAEALTSRYNTTPSQSAKFNENIEYTVLMPGDFYHSATNSLEGSCSTFLVIASVLGCLLFLSAFIMCYLVSRLHSALASPHRTRSIDQLVRDHKRQYSIGPGDIAVVDTSGYTGRNTVQ</sequence>
<comment type="caution">
    <text evidence="3">The sequence shown here is derived from an EMBL/GenBank/DDBJ whole genome shotgun (WGS) entry which is preliminary data.</text>
</comment>
<dbReference type="EMBL" id="BLKM01000689">
    <property type="protein sequence ID" value="GFG37323.1"/>
    <property type="molecule type" value="Genomic_DNA"/>
</dbReference>
<dbReference type="PANTHER" id="PTHR39959">
    <property type="entry name" value="RE44287P-RELATED"/>
    <property type="match status" value="1"/>
</dbReference>
<dbReference type="PANTHER" id="PTHR39959:SF1">
    <property type="entry name" value="ZP DOMAIN-CONTAINING PROTEIN"/>
    <property type="match status" value="1"/>
</dbReference>
<dbReference type="InParanoid" id="A0A6L2PXF0"/>
<organism evidence="3 4">
    <name type="scientific">Coptotermes formosanus</name>
    <name type="common">Formosan subterranean termite</name>
    <dbReference type="NCBI Taxonomy" id="36987"/>
    <lineage>
        <taxon>Eukaryota</taxon>
        <taxon>Metazoa</taxon>
        <taxon>Ecdysozoa</taxon>
        <taxon>Arthropoda</taxon>
        <taxon>Hexapoda</taxon>
        <taxon>Insecta</taxon>
        <taxon>Pterygota</taxon>
        <taxon>Neoptera</taxon>
        <taxon>Polyneoptera</taxon>
        <taxon>Dictyoptera</taxon>
        <taxon>Blattodea</taxon>
        <taxon>Blattoidea</taxon>
        <taxon>Termitoidae</taxon>
        <taxon>Rhinotermitidae</taxon>
        <taxon>Coptotermes</taxon>
    </lineage>
</organism>
<evidence type="ECO:0000259" key="2">
    <source>
        <dbReference type="PROSITE" id="PS51034"/>
    </source>
</evidence>